<dbReference type="PANTHER" id="PTHR43649">
    <property type="entry name" value="ARABINOSE-BINDING PROTEIN-RELATED"/>
    <property type="match status" value="1"/>
</dbReference>
<dbReference type="KEGG" id="dmr:Deima_0258"/>
<dbReference type="OrthoDB" id="9768630at2"/>
<sequence precursor="true">MSHPRTLLALAVALSTTATAQTTVTFWDFFAGGDGARMKQIVDDFNKSQKDIVVQRTTLTWGAPFYTKIHTAVVAGQTPDVMTYHLSHLPAGLAQKDLRPITTAELSAAGLNPKDFQANLVQTMTGDARTQTGQAAWYGVPLDTHTFTVYYNKDLLKKAGLLGADGKPAAMNTVADLTRALQTIKQKTGVVPIALGSNQDPASVWRLWYTLFLQQGGTLDKNGKLNLADLDTKGKAALQVMADWSRDGLLSKNTTYPATVALFTSGRTAMMLNGNWEVPTMVDAKTKGQLRFDYGITSFPKLYGATSTWADSHMLAIPANAKKPMSAEKLNAALKFIAYANKQGGLTWAGGGHIPAYLPTQNNAKFKTLQPNVQFSATAAKNAKLEPTITMFGVGGPVYDAVGNAFTPVLLGQLPVDQGIAKFKTALQGFNK</sequence>
<reference evidence="3" key="2">
    <citation type="submission" date="2011-01" db="EMBL/GenBank/DDBJ databases">
        <title>The complete genome of Deinococcus maricopensis DSM 21211.</title>
        <authorList>
            <consortium name="US DOE Joint Genome Institute (JGI-PGF)"/>
            <person name="Lucas S."/>
            <person name="Copeland A."/>
            <person name="Lapidus A."/>
            <person name="Goodwin L."/>
            <person name="Pitluck S."/>
            <person name="Kyrpides N."/>
            <person name="Mavromatis K."/>
            <person name="Pagani I."/>
            <person name="Ivanova N."/>
            <person name="Ovchinnikova G."/>
            <person name="Zeytun A."/>
            <person name="Detter J.C."/>
            <person name="Han C."/>
            <person name="Land M."/>
            <person name="Hauser L."/>
            <person name="Markowitz V."/>
            <person name="Cheng J.-F."/>
            <person name="Hugenholtz P."/>
            <person name="Woyke T."/>
            <person name="Wu D."/>
            <person name="Pukall R."/>
            <person name="Gehrich-Schroeter G."/>
            <person name="Brambilla E."/>
            <person name="Klenk H.-P."/>
            <person name="Eisen J.A."/>
        </authorList>
    </citation>
    <scope>NUCLEOTIDE SEQUENCE [LARGE SCALE GENOMIC DNA]</scope>
    <source>
        <strain evidence="3">DSM 21211 / LMG 22137 / NRRL B-23946 / LB-34</strain>
    </source>
</reference>
<dbReference type="RefSeq" id="WP_013555426.1">
    <property type="nucleotide sequence ID" value="NC_014958.1"/>
</dbReference>
<name>E8U484_DEIML</name>
<dbReference type="PANTHER" id="PTHR43649:SF14">
    <property type="entry name" value="BLR3389 PROTEIN"/>
    <property type="match status" value="1"/>
</dbReference>
<dbReference type="Gene3D" id="3.40.190.10">
    <property type="entry name" value="Periplasmic binding protein-like II"/>
    <property type="match status" value="1"/>
</dbReference>
<evidence type="ECO:0000256" key="1">
    <source>
        <dbReference type="SAM" id="SignalP"/>
    </source>
</evidence>
<organism evidence="2 3">
    <name type="scientific">Deinococcus maricopensis (strain DSM 21211 / LMG 22137 / NRRL B-23946 / LB-34)</name>
    <dbReference type="NCBI Taxonomy" id="709986"/>
    <lineage>
        <taxon>Bacteria</taxon>
        <taxon>Thermotogati</taxon>
        <taxon>Deinococcota</taxon>
        <taxon>Deinococci</taxon>
        <taxon>Deinococcales</taxon>
        <taxon>Deinococcaceae</taxon>
        <taxon>Deinococcus</taxon>
    </lineage>
</organism>
<accession>E8U484</accession>
<protein>
    <submittedName>
        <fullName evidence="2">Extracellular solute-binding protein family 1</fullName>
    </submittedName>
</protein>
<feature type="signal peptide" evidence="1">
    <location>
        <begin position="1"/>
        <end position="20"/>
    </location>
</feature>
<feature type="chain" id="PRO_5003232334" evidence="1">
    <location>
        <begin position="21"/>
        <end position="432"/>
    </location>
</feature>
<dbReference type="EMBL" id="CP002454">
    <property type="protein sequence ID" value="ADV65921.1"/>
    <property type="molecule type" value="Genomic_DNA"/>
</dbReference>
<dbReference type="HOGENOM" id="CLU_031285_10_0_0"/>
<keyword evidence="3" id="KW-1185">Reference proteome</keyword>
<dbReference type="Proteomes" id="UP000008635">
    <property type="component" value="Chromosome"/>
</dbReference>
<dbReference type="AlphaFoldDB" id="E8U484"/>
<keyword evidence="1" id="KW-0732">Signal</keyword>
<dbReference type="STRING" id="709986.Deima_0258"/>
<dbReference type="InterPro" id="IPR050490">
    <property type="entry name" value="Bact_solute-bd_prot1"/>
</dbReference>
<dbReference type="SUPFAM" id="SSF53850">
    <property type="entry name" value="Periplasmic binding protein-like II"/>
    <property type="match status" value="1"/>
</dbReference>
<proteinExistence type="predicted"/>
<evidence type="ECO:0000313" key="3">
    <source>
        <dbReference type="Proteomes" id="UP000008635"/>
    </source>
</evidence>
<dbReference type="Pfam" id="PF01547">
    <property type="entry name" value="SBP_bac_1"/>
    <property type="match status" value="1"/>
</dbReference>
<gene>
    <name evidence="2" type="ordered locus">Deima_0258</name>
</gene>
<dbReference type="InterPro" id="IPR006059">
    <property type="entry name" value="SBP"/>
</dbReference>
<reference evidence="2 3" key="1">
    <citation type="journal article" date="2011" name="Stand. Genomic Sci.">
        <title>Complete genome sequence of Deinococcus maricopensis type strain (LB-34).</title>
        <authorList>
            <person name="Pukall R."/>
            <person name="Zeytun A."/>
            <person name="Lucas S."/>
            <person name="Lapidus A."/>
            <person name="Hammon N."/>
            <person name="Deshpande S."/>
            <person name="Nolan M."/>
            <person name="Cheng J.F."/>
            <person name="Pitluck S."/>
            <person name="Liolios K."/>
            <person name="Pagani I."/>
            <person name="Mikhailova N."/>
            <person name="Ivanova N."/>
            <person name="Mavromatis K."/>
            <person name="Pati A."/>
            <person name="Tapia R."/>
            <person name="Han C."/>
            <person name="Goodwin L."/>
            <person name="Chen A."/>
            <person name="Palaniappan K."/>
            <person name="Land M."/>
            <person name="Hauser L."/>
            <person name="Chang Y.J."/>
            <person name="Jeffries C.D."/>
            <person name="Brambilla E.M."/>
            <person name="Rohde M."/>
            <person name="Goker M."/>
            <person name="Detter J.C."/>
            <person name="Woyke T."/>
            <person name="Bristow J."/>
            <person name="Eisen J.A."/>
            <person name="Markowitz V."/>
            <person name="Hugenholtz P."/>
            <person name="Kyrpides N.C."/>
            <person name="Klenk H.P."/>
        </authorList>
    </citation>
    <scope>NUCLEOTIDE SEQUENCE [LARGE SCALE GENOMIC DNA]</scope>
    <source>
        <strain evidence="3">DSM 21211 / LMG 22137 / NRRL B-23946 / LB-34</strain>
    </source>
</reference>
<evidence type="ECO:0000313" key="2">
    <source>
        <dbReference type="EMBL" id="ADV65921.1"/>
    </source>
</evidence>
<dbReference type="eggNOG" id="COG1653">
    <property type="taxonomic scope" value="Bacteria"/>
</dbReference>